<dbReference type="FunFam" id="2.40.420.20:FF:000006">
    <property type="entry name" value="RND family efflux transporter MFP subunit"/>
    <property type="match status" value="1"/>
</dbReference>
<sequence>MRDLIPSLPLSTLTARLQRHRTAALLAGALCAFPAWSETPPAVQVAPAALRAVQVATVQAPQAGQLFWAPAHLEYLPGQLDSVVAPVQARVTAIHVQPGQTVKAGAPLATLVSADALRMRHEVRAAQLASETARTELQRQQNLVERGVGTDMELRSAQARSKEAAQELERARGTAALLGQDGGDRIVLRAPHAGVVAQHQATMGALAEAGAVLFAIGNPQSLGIVADVFEAELAGLKAGSAAQVELQTQAAAVPAKVLQVGAVVNAESRRAAVQLAFADKTVPAGLRAGMQARVGIAMERGDQMMVPLAAVLIKGENRTVVFVQTGEHAFAARDIQLGQPVRGWVPVISGLKPGERIVVRGALLLDGAASQML</sequence>
<dbReference type="GeneID" id="80799568"/>
<gene>
    <name evidence="5" type="ORF">CRM82_03090</name>
</gene>
<dbReference type="GO" id="GO:0022857">
    <property type="term" value="F:transmembrane transporter activity"/>
    <property type="evidence" value="ECO:0007669"/>
    <property type="project" value="InterPro"/>
</dbReference>
<organism evidence="5 6">
    <name type="scientific">Comamonas terrigena</name>
    <dbReference type="NCBI Taxonomy" id="32013"/>
    <lineage>
        <taxon>Bacteria</taxon>
        <taxon>Pseudomonadati</taxon>
        <taxon>Pseudomonadota</taxon>
        <taxon>Betaproteobacteria</taxon>
        <taxon>Burkholderiales</taxon>
        <taxon>Comamonadaceae</taxon>
        <taxon>Comamonas</taxon>
    </lineage>
</organism>
<dbReference type="OrthoDB" id="9806939at2"/>
<dbReference type="SUPFAM" id="SSF111369">
    <property type="entry name" value="HlyD-like secretion proteins"/>
    <property type="match status" value="1"/>
</dbReference>
<evidence type="ECO:0000313" key="6">
    <source>
        <dbReference type="Proteomes" id="UP000220246"/>
    </source>
</evidence>
<dbReference type="RefSeq" id="WP_066538571.1">
    <property type="nucleotide sequence ID" value="NZ_PDEA01000001.1"/>
</dbReference>
<dbReference type="InterPro" id="IPR006143">
    <property type="entry name" value="RND_pump_MFP"/>
</dbReference>
<keyword evidence="6" id="KW-1185">Reference proteome</keyword>
<keyword evidence="2" id="KW-0813">Transport</keyword>
<dbReference type="InterPro" id="IPR051909">
    <property type="entry name" value="MFP_Cation_Efflux"/>
</dbReference>
<dbReference type="PANTHER" id="PTHR30097:SF4">
    <property type="entry name" value="SLR6042 PROTEIN"/>
    <property type="match status" value="1"/>
</dbReference>
<dbReference type="NCBIfam" id="TIGR01730">
    <property type="entry name" value="RND_mfp"/>
    <property type="match status" value="1"/>
</dbReference>
<accession>A0A2A7UR24</accession>
<dbReference type="GO" id="GO:0060003">
    <property type="term" value="P:copper ion export"/>
    <property type="evidence" value="ECO:0007669"/>
    <property type="project" value="TreeGrafter"/>
</dbReference>
<dbReference type="EMBL" id="PDEA01000001">
    <property type="protein sequence ID" value="PEH87723.1"/>
    <property type="molecule type" value="Genomic_DNA"/>
</dbReference>
<dbReference type="PANTHER" id="PTHR30097">
    <property type="entry name" value="CATION EFFLUX SYSTEM PROTEIN CUSB"/>
    <property type="match status" value="1"/>
</dbReference>
<evidence type="ECO:0000256" key="3">
    <source>
        <dbReference type="ARBA" id="ARBA00023285"/>
    </source>
</evidence>
<proteinExistence type="inferred from homology"/>
<reference evidence="6" key="1">
    <citation type="submission" date="2017-09" db="EMBL/GenBank/DDBJ databases">
        <title>FDA dAtabase for Regulatory Grade micrObial Sequences (FDA-ARGOS): Supporting development and validation of Infectious Disease Dx tests.</title>
        <authorList>
            <person name="Minogue T."/>
            <person name="Wolcott M."/>
            <person name="Wasieloski L."/>
            <person name="Aguilar W."/>
            <person name="Moore D."/>
            <person name="Tallon L."/>
            <person name="Sadzewicz L."/>
            <person name="Ott S."/>
            <person name="Zhao X."/>
            <person name="Nagaraj S."/>
            <person name="Vavikolanu K."/>
            <person name="Aluvathingal J."/>
            <person name="Nadendla S."/>
            <person name="Sichtig H."/>
        </authorList>
    </citation>
    <scope>NUCLEOTIDE SEQUENCE [LARGE SCALE GENOMIC DNA]</scope>
    <source>
        <strain evidence="6">FDAARGOS_394</strain>
    </source>
</reference>
<dbReference type="STRING" id="1219032.GCA_001515545_02512"/>
<evidence type="ECO:0000313" key="5">
    <source>
        <dbReference type="EMBL" id="PEH87723.1"/>
    </source>
</evidence>
<evidence type="ECO:0000256" key="1">
    <source>
        <dbReference type="ARBA" id="ARBA00009477"/>
    </source>
</evidence>
<dbReference type="Pfam" id="PF25975">
    <property type="entry name" value="CzcB_C"/>
    <property type="match status" value="1"/>
</dbReference>
<keyword evidence="3" id="KW-0170">Cobalt</keyword>
<name>A0A2A7UR24_COMTR</name>
<feature type="domain" description="CzcB-like C-terminal circularly permuted SH3-like" evidence="4">
    <location>
        <begin position="306"/>
        <end position="364"/>
    </location>
</feature>
<dbReference type="GO" id="GO:0030313">
    <property type="term" value="C:cell envelope"/>
    <property type="evidence" value="ECO:0007669"/>
    <property type="project" value="TreeGrafter"/>
</dbReference>
<evidence type="ECO:0000256" key="2">
    <source>
        <dbReference type="ARBA" id="ARBA00022448"/>
    </source>
</evidence>
<protein>
    <submittedName>
        <fullName evidence="5">Efflux RND transporter periplasmic adaptor subunit</fullName>
    </submittedName>
</protein>
<dbReference type="InterPro" id="IPR058649">
    <property type="entry name" value="CzcB_C"/>
</dbReference>
<dbReference type="Gene3D" id="2.40.30.170">
    <property type="match status" value="1"/>
</dbReference>
<dbReference type="GO" id="GO:0016020">
    <property type="term" value="C:membrane"/>
    <property type="evidence" value="ECO:0007669"/>
    <property type="project" value="InterPro"/>
</dbReference>
<evidence type="ECO:0000259" key="4">
    <source>
        <dbReference type="Pfam" id="PF25975"/>
    </source>
</evidence>
<dbReference type="AlphaFoldDB" id="A0A2A7UR24"/>
<dbReference type="Proteomes" id="UP000220246">
    <property type="component" value="Unassembled WGS sequence"/>
</dbReference>
<comment type="similarity">
    <text evidence="1">Belongs to the membrane fusion protein (MFP) (TC 8.A.1) family.</text>
</comment>
<dbReference type="GO" id="GO:0015679">
    <property type="term" value="P:plasma membrane copper ion transport"/>
    <property type="evidence" value="ECO:0007669"/>
    <property type="project" value="TreeGrafter"/>
</dbReference>
<dbReference type="Gene3D" id="2.40.50.100">
    <property type="match status" value="1"/>
</dbReference>
<dbReference type="Gene3D" id="2.40.420.20">
    <property type="match status" value="1"/>
</dbReference>
<comment type="caution">
    <text evidence="5">The sequence shown here is derived from an EMBL/GenBank/DDBJ whole genome shotgun (WGS) entry which is preliminary data.</text>
</comment>